<dbReference type="AlphaFoldDB" id="A0A164R0V2"/>
<dbReference type="OrthoDB" id="3542212at2759"/>
<proteinExistence type="predicted"/>
<reference evidence="1 2" key="1">
    <citation type="journal article" date="2016" name="Mol. Biol. Evol.">
        <title>Comparative Genomics of Early-Diverging Mushroom-Forming Fungi Provides Insights into the Origins of Lignocellulose Decay Capabilities.</title>
        <authorList>
            <person name="Nagy L.G."/>
            <person name="Riley R."/>
            <person name="Tritt A."/>
            <person name="Adam C."/>
            <person name="Daum C."/>
            <person name="Floudas D."/>
            <person name="Sun H."/>
            <person name="Yadav J.S."/>
            <person name="Pangilinan J."/>
            <person name="Larsson K.H."/>
            <person name="Matsuura K."/>
            <person name="Barry K."/>
            <person name="Labutti K."/>
            <person name="Kuo R."/>
            <person name="Ohm R.A."/>
            <person name="Bhattacharya S.S."/>
            <person name="Shirouzu T."/>
            <person name="Yoshinaga Y."/>
            <person name="Martin F.M."/>
            <person name="Grigoriev I.V."/>
            <person name="Hibbett D.S."/>
        </authorList>
    </citation>
    <scope>NUCLEOTIDE SEQUENCE [LARGE SCALE GENOMIC DNA]</scope>
    <source>
        <strain evidence="1 2">HHB9708</strain>
    </source>
</reference>
<name>A0A164R0V2_9AGAM</name>
<keyword evidence="2" id="KW-1185">Reference proteome</keyword>
<evidence type="ECO:0000313" key="1">
    <source>
        <dbReference type="EMBL" id="KZS90150.1"/>
    </source>
</evidence>
<protein>
    <recommendedName>
        <fullName evidence="3">ABM domain-containing protein</fullName>
    </recommendedName>
</protein>
<dbReference type="PANTHER" id="PTHR42052:SF1">
    <property type="entry name" value="ABM DOMAIN-CONTAINING PROTEIN"/>
    <property type="match status" value="1"/>
</dbReference>
<gene>
    <name evidence="1" type="ORF">SISNIDRAFT_497212</name>
</gene>
<sequence length="254" mass="27662">MPVIELATLEIKGGSEPGAQLLAQLKSGGAAQAQWSNYPVYFFTDVEQPSIIYLVGGWDSVDAHEEWIVSSKNQKIMAGLIPLLDVKDLSHIQGDVSIVSPDTQILVIKRQKTNENTDRGVDHVVVWNTREVSWMMEGLSADHDNGDLFFLSGSDDASTKVSAGAPTDKNWTCHRASKMVVYATPTICWQGVSWSVTVLGESALIESVVAVVAREKKVTESTGPLFRPPSIMLVHDIQLISSQSKVLPTCQGID</sequence>
<dbReference type="PANTHER" id="PTHR42052">
    <property type="entry name" value="ABM DOMAIN-CONTAINING PROTEIN"/>
    <property type="match status" value="1"/>
</dbReference>
<dbReference type="EMBL" id="KV419423">
    <property type="protein sequence ID" value="KZS90150.1"/>
    <property type="molecule type" value="Genomic_DNA"/>
</dbReference>
<organism evidence="1 2">
    <name type="scientific">Sistotremastrum niveocremeum HHB9708</name>
    <dbReference type="NCBI Taxonomy" id="1314777"/>
    <lineage>
        <taxon>Eukaryota</taxon>
        <taxon>Fungi</taxon>
        <taxon>Dikarya</taxon>
        <taxon>Basidiomycota</taxon>
        <taxon>Agaricomycotina</taxon>
        <taxon>Agaricomycetes</taxon>
        <taxon>Sistotremastrales</taxon>
        <taxon>Sistotremastraceae</taxon>
        <taxon>Sertulicium</taxon>
        <taxon>Sertulicium niveocremeum</taxon>
    </lineage>
</organism>
<evidence type="ECO:0008006" key="3">
    <source>
        <dbReference type="Google" id="ProtNLM"/>
    </source>
</evidence>
<evidence type="ECO:0000313" key="2">
    <source>
        <dbReference type="Proteomes" id="UP000076722"/>
    </source>
</evidence>
<accession>A0A164R0V2</accession>
<dbReference type="Gene3D" id="3.30.70.100">
    <property type="match status" value="1"/>
</dbReference>
<dbReference type="Proteomes" id="UP000076722">
    <property type="component" value="Unassembled WGS sequence"/>
</dbReference>